<name>A0A2H5BGP5_9CAUD</name>
<sequence>MRMLMLPLCLIAGLFIGELIKGNINSTEYWQDYTCEELAEVPESGYPQEAKDKALEVFNTKCAIK</sequence>
<accession>A0A2H5BGP5</accession>
<gene>
    <name evidence="1" type="ORF">CETO_184</name>
</gene>
<keyword evidence="2" id="KW-1185">Reference proteome</keyword>
<protein>
    <submittedName>
        <fullName evidence="1">Uncharacterized protein</fullName>
    </submittedName>
</protein>
<proteinExistence type="predicted"/>
<dbReference type="Proteomes" id="UP000240819">
    <property type="component" value="Segment"/>
</dbReference>
<dbReference type="EMBL" id="MG649966">
    <property type="protein sequence ID" value="AUG85166.1"/>
    <property type="molecule type" value="Genomic_DNA"/>
</dbReference>
<evidence type="ECO:0000313" key="1">
    <source>
        <dbReference type="EMBL" id="AUG85166.1"/>
    </source>
</evidence>
<organism evidence="1 2">
    <name type="scientific">Vibrio phage Ceto</name>
    <dbReference type="NCBI Taxonomy" id="2570300"/>
    <lineage>
        <taxon>Viruses</taxon>
        <taxon>Duplodnaviria</taxon>
        <taxon>Heunggongvirae</taxon>
        <taxon>Uroviricota</taxon>
        <taxon>Caudoviricetes</taxon>
        <taxon>Demerecviridae</taxon>
        <taxon>Ermolyevavirinae</taxon>
        <taxon>Cetovirus</taxon>
        <taxon>Cetovirus ceto</taxon>
    </lineage>
</organism>
<evidence type="ECO:0000313" key="2">
    <source>
        <dbReference type="Proteomes" id="UP000240819"/>
    </source>
</evidence>
<reference evidence="1 2" key="1">
    <citation type="submission" date="2017-12" db="EMBL/GenBank/DDBJ databases">
        <authorList>
            <person name="Lestochi C.V."/>
            <person name="Miller K.C."/>
            <person name="Miller J.S."/>
            <person name="Stanton M.L."/>
            <person name="Broussard G.W."/>
        </authorList>
    </citation>
    <scope>NUCLEOTIDE SEQUENCE [LARGE SCALE GENOMIC DNA]</scope>
</reference>